<feature type="compositionally biased region" description="Basic and acidic residues" evidence="1">
    <location>
        <begin position="74"/>
        <end position="95"/>
    </location>
</feature>
<evidence type="ECO:0000256" key="1">
    <source>
        <dbReference type="SAM" id="MobiDB-lite"/>
    </source>
</evidence>
<evidence type="ECO:0000256" key="2">
    <source>
        <dbReference type="SAM" id="Phobius"/>
    </source>
</evidence>
<dbReference type="EMBL" id="JACRTL010000007">
    <property type="protein sequence ID" value="MBC8611691.1"/>
    <property type="molecule type" value="Genomic_DNA"/>
</dbReference>
<dbReference type="SUPFAM" id="SSF51261">
    <property type="entry name" value="Duplicated hybrid motif"/>
    <property type="match status" value="1"/>
</dbReference>
<accession>A0A8J6P2E8</accession>
<keyword evidence="5" id="KW-1185">Reference proteome</keyword>
<dbReference type="InterPro" id="IPR011055">
    <property type="entry name" value="Dup_hybrid_motif"/>
</dbReference>
<dbReference type="Proteomes" id="UP000632659">
    <property type="component" value="Unassembled WGS sequence"/>
</dbReference>
<protein>
    <submittedName>
        <fullName evidence="4">M23 family metallopeptidase</fullName>
    </submittedName>
</protein>
<feature type="transmembrane region" description="Helical" evidence="2">
    <location>
        <begin position="20"/>
        <end position="39"/>
    </location>
</feature>
<evidence type="ECO:0000313" key="4">
    <source>
        <dbReference type="EMBL" id="MBC8611691.1"/>
    </source>
</evidence>
<feature type="domain" description="M23ase beta-sheet core" evidence="3">
    <location>
        <begin position="136"/>
        <end position="234"/>
    </location>
</feature>
<name>A0A8J6P2E8_9FIRM</name>
<evidence type="ECO:0000313" key="5">
    <source>
        <dbReference type="Proteomes" id="UP000632659"/>
    </source>
</evidence>
<keyword evidence="2" id="KW-0472">Membrane</keyword>
<dbReference type="PANTHER" id="PTHR21666:SF270">
    <property type="entry name" value="MUREIN HYDROLASE ACTIVATOR ENVC"/>
    <property type="match status" value="1"/>
</dbReference>
<feature type="region of interest" description="Disordered" evidence="1">
    <location>
        <begin position="63"/>
        <end position="104"/>
    </location>
</feature>
<comment type="caution">
    <text evidence="4">The sequence shown here is derived from an EMBL/GenBank/DDBJ whole genome shotgun (WGS) entry which is preliminary data.</text>
</comment>
<dbReference type="PANTHER" id="PTHR21666">
    <property type="entry name" value="PEPTIDASE-RELATED"/>
    <property type="match status" value="1"/>
</dbReference>
<sequence length="239" mass="26066">MKKLEFAQTADTNKKKKRVFYTALGICIVAIGIALYIGISQTVQQIHEDRTIDLNNASSKAVVQEDDYPELEDVDKTQSDVAVESKPEPKEESKPESTVSTAAKPISFAMPLEGETVNAFSNGELVKSETLKEWRTHDGVDLKAEANSPVKAVCDGTVEAITEDPLWGITVTLSHDGGYQSIYCGLKPSVPVKKGAEVKVGDIVGYVGNTAEIEIAEDSHLHFAMKKNDEWIDPMGLIK</sequence>
<dbReference type="GO" id="GO:0004222">
    <property type="term" value="F:metalloendopeptidase activity"/>
    <property type="evidence" value="ECO:0007669"/>
    <property type="project" value="TreeGrafter"/>
</dbReference>
<evidence type="ECO:0000259" key="3">
    <source>
        <dbReference type="Pfam" id="PF01551"/>
    </source>
</evidence>
<dbReference type="CDD" id="cd12797">
    <property type="entry name" value="M23_peptidase"/>
    <property type="match status" value="1"/>
</dbReference>
<organism evidence="4 5">
    <name type="scientific">Massiliimalia timonensis</name>
    <dbReference type="NCBI Taxonomy" id="1987501"/>
    <lineage>
        <taxon>Bacteria</taxon>
        <taxon>Bacillati</taxon>
        <taxon>Bacillota</taxon>
        <taxon>Clostridia</taxon>
        <taxon>Eubacteriales</taxon>
        <taxon>Oscillospiraceae</taxon>
        <taxon>Massiliimalia</taxon>
    </lineage>
</organism>
<dbReference type="InterPro" id="IPR016047">
    <property type="entry name" value="M23ase_b-sheet_dom"/>
</dbReference>
<reference evidence="4" key="1">
    <citation type="submission" date="2020-08" db="EMBL/GenBank/DDBJ databases">
        <title>Genome public.</title>
        <authorList>
            <person name="Liu C."/>
            <person name="Sun Q."/>
        </authorList>
    </citation>
    <scope>NUCLEOTIDE SEQUENCE</scope>
    <source>
        <strain evidence="4">NSJ-15</strain>
    </source>
</reference>
<keyword evidence="2" id="KW-1133">Transmembrane helix</keyword>
<keyword evidence="2" id="KW-0812">Transmembrane</keyword>
<dbReference type="OrthoDB" id="9801106at2"/>
<feature type="compositionally biased region" description="Acidic residues" evidence="1">
    <location>
        <begin position="64"/>
        <end position="73"/>
    </location>
</feature>
<gene>
    <name evidence="4" type="ORF">H8702_11380</name>
</gene>
<dbReference type="Pfam" id="PF01551">
    <property type="entry name" value="Peptidase_M23"/>
    <property type="match status" value="1"/>
</dbReference>
<dbReference type="Gene3D" id="2.70.70.10">
    <property type="entry name" value="Glucose Permease (Domain IIA)"/>
    <property type="match status" value="1"/>
</dbReference>
<dbReference type="AlphaFoldDB" id="A0A8J6P2E8"/>
<proteinExistence type="predicted"/>
<dbReference type="RefSeq" id="WP_093989702.1">
    <property type="nucleotide sequence ID" value="NZ_FYDD01000004.1"/>
</dbReference>
<dbReference type="InterPro" id="IPR050570">
    <property type="entry name" value="Cell_wall_metabolism_enzyme"/>
</dbReference>